<proteinExistence type="predicted"/>
<keyword evidence="3" id="KW-1185">Reference proteome</keyword>
<sequence length="201" mass="22856">MLHSPVRPLNEQLSPHNSASRCRFSRRSLAKLVDQFEIDFTVETSRLRSSLSMTTNVVFNRSFRPLNTAREANKRLCREEFGLLRLEGSGDRLVKQRQTVDRLQKSLLQVGLVPRQHRFYTAVNASATGLPGQSRRSRSNSRSASLTASALPATPSLCKSMLGKPLLVCRRGERQARRRIRFTEKLLYGHCAFSRLFSIPQ</sequence>
<name>A0A398CCR9_9BACL</name>
<gene>
    <name evidence="2" type="ORF">D3H35_28075</name>
</gene>
<accession>A0A398CCR9</accession>
<organism evidence="2 3">
    <name type="scientific">Cohnella faecalis</name>
    <dbReference type="NCBI Taxonomy" id="2315694"/>
    <lineage>
        <taxon>Bacteria</taxon>
        <taxon>Bacillati</taxon>
        <taxon>Bacillota</taxon>
        <taxon>Bacilli</taxon>
        <taxon>Bacillales</taxon>
        <taxon>Paenibacillaceae</taxon>
        <taxon>Cohnella</taxon>
    </lineage>
</organism>
<dbReference type="EMBL" id="QXJM01000053">
    <property type="protein sequence ID" value="RIE00503.1"/>
    <property type="molecule type" value="Genomic_DNA"/>
</dbReference>
<evidence type="ECO:0000256" key="1">
    <source>
        <dbReference type="SAM" id="MobiDB-lite"/>
    </source>
</evidence>
<comment type="caution">
    <text evidence="2">The sequence shown here is derived from an EMBL/GenBank/DDBJ whole genome shotgun (WGS) entry which is preliminary data.</text>
</comment>
<evidence type="ECO:0000313" key="2">
    <source>
        <dbReference type="EMBL" id="RIE00503.1"/>
    </source>
</evidence>
<dbReference type="Proteomes" id="UP000266340">
    <property type="component" value="Unassembled WGS sequence"/>
</dbReference>
<dbReference type="AlphaFoldDB" id="A0A398CCR9"/>
<evidence type="ECO:0000313" key="3">
    <source>
        <dbReference type="Proteomes" id="UP000266340"/>
    </source>
</evidence>
<protein>
    <submittedName>
        <fullName evidence="2">Uncharacterized protein</fullName>
    </submittedName>
</protein>
<reference evidence="2 3" key="1">
    <citation type="submission" date="2018-09" db="EMBL/GenBank/DDBJ databases">
        <title>Cohnella cavernae sp. nov., isolated from a karst cave.</title>
        <authorList>
            <person name="Zhu H."/>
        </authorList>
    </citation>
    <scope>NUCLEOTIDE SEQUENCE [LARGE SCALE GENOMIC DNA]</scope>
    <source>
        <strain evidence="2 3">K2E09-144</strain>
    </source>
</reference>
<feature type="region of interest" description="Disordered" evidence="1">
    <location>
        <begin position="128"/>
        <end position="148"/>
    </location>
</feature>